<feature type="domain" description="Chlorhexidine efflux transporter" evidence="2">
    <location>
        <begin position="73"/>
        <end position="135"/>
    </location>
</feature>
<feature type="transmembrane region" description="Helical" evidence="1">
    <location>
        <begin position="108"/>
        <end position="129"/>
    </location>
</feature>
<dbReference type="InterPro" id="IPR058208">
    <property type="entry name" value="PACE"/>
</dbReference>
<dbReference type="AlphaFoldDB" id="A0A2I5TBU9"/>
<dbReference type="Pfam" id="PF05232">
    <property type="entry name" value="BTP"/>
    <property type="match status" value="2"/>
</dbReference>
<dbReference type="NCBIfam" id="NF033665">
    <property type="entry name" value="PACE_efflu_PCE"/>
    <property type="match status" value="1"/>
</dbReference>
<feature type="transmembrane region" description="Helical" evidence="1">
    <location>
        <begin position="12"/>
        <end position="32"/>
    </location>
</feature>
<evidence type="ECO:0000313" key="5">
    <source>
        <dbReference type="Proteomes" id="UP000017700"/>
    </source>
</evidence>
<dbReference type="InterPro" id="IPR007896">
    <property type="entry name" value="BTP_bacteria"/>
</dbReference>
<dbReference type="KEGG" id="serq:CWC46_20915"/>
<keyword evidence="1" id="KW-0472">Membrane</keyword>
<gene>
    <name evidence="3" type="ORF">CWC46_20915</name>
    <name evidence="4" type="ORF">Ser39006_020910</name>
</gene>
<dbReference type="RefSeq" id="WP_023278717.1">
    <property type="nucleotide sequence ID" value="NZ_CP025084.1"/>
</dbReference>
<dbReference type="OrthoDB" id="1631120at2"/>
<keyword evidence="5" id="KW-1185">Reference proteome</keyword>
<evidence type="ECO:0000313" key="4">
    <source>
        <dbReference type="EMBL" id="AUH06358.1"/>
    </source>
</evidence>
<reference evidence="3 6" key="3">
    <citation type="submission" date="2017-11" db="EMBL/GenBank/DDBJ databases">
        <title>Complete genome sequence of Serratia sp. ATCC 39006 LacA.</title>
        <authorList>
            <person name="Hampton H.G."/>
            <person name="Jackson S.A."/>
            <person name="Jauregui R."/>
            <person name="Poulter G.T.M."/>
            <person name="Salmond G.P.C."/>
            <person name="Fineran P.C."/>
        </authorList>
    </citation>
    <scope>NUCLEOTIDE SEQUENCE [LARGE SCALE GENOMIC DNA]</scope>
    <source>
        <strain evidence="3 6">ATCC 39006</strain>
    </source>
</reference>
<dbReference type="NCBIfam" id="NF033664">
    <property type="entry name" value="PACE_transport"/>
    <property type="match status" value="1"/>
</dbReference>
<feature type="transmembrane region" description="Helical" evidence="1">
    <location>
        <begin position="44"/>
        <end position="61"/>
    </location>
</feature>
<evidence type="ECO:0000313" key="3">
    <source>
        <dbReference type="EMBL" id="AUH02036.1"/>
    </source>
</evidence>
<sequence>MKEKTLCERMVHAVGFEVVAMLICAPASSILLDRPLFDTGLLSMMLSSVAMIWNVIYNRLFDRLWPVSRIKRRLSIRISHAVGFECGFIVIGLPLAAGMLNITLWQAFLIEMGFFLFFLPYTVAYNWVYDTLRERVLRREKVVGSH</sequence>
<keyword evidence="1" id="KW-0812">Transmembrane</keyword>
<dbReference type="STRING" id="104623.Ser39006_01326"/>
<protein>
    <submittedName>
        <fullName evidence="4">Na(+)-translocating NADH-quinone reductase subunit E</fullName>
    </submittedName>
</protein>
<name>A0A2I5TBU9_SERS3</name>
<accession>A0A2I5TBU9</accession>
<organism evidence="4 5">
    <name type="scientific">Serratia sp. (strain ATCC 39006)</name>
    <name type="common">Prodigiosinella confusarubida</name>
    <dbReference type="NCBI Taxonomy" id="104623"/>
    <lineage>
        <taxon>Bacteria</taxon>
        <taxon>Pseudomonadati</taxon>
        <taxon>Pseudomonadota</taxon>
        <taxon>Gammaproteobacteria</taxon>
        <taxon>Enterobacterales</taxon>
        <taxon>Pectobacteriaceae</taxon>
        <taxon>Prodigiosinella</taxon>
    </lineage>
</organism>
<dbReference type="EMBL" id="CP025085">
    <property type="protein sequence ID" value="AUH02036.1"/>
    <property type="molecule type" value="Genomic_DNA"/>
</dbReference>
<reference evidence="4" key="2">
    <citation type="submission" date="2013-09" db="EMBL/GenBank/DDBJ databases">
        <authorList>
            <person name="Wang G."/>
            <person name="Yang Y."/>
            <person name="Su Y."/>
        </authorList>
    </citation>
    <scope>NUCLEOTIDE SEQUENCE</scope>
    <source>
        <strain evidence="4">ATCC 39006</strain>
    </source>
</reference>
<dbReference type="Proteomes" id="UP000233778">
    <property type="component" value="Chromosome"/>
</dbReference>
<evidence type="ECO:0000259" key="2">
    <source>
        <dbReference type="Pfam" id="PF05232"/>
    </source>
</evidence>
<reference evidence="4" key="4">
    <citation type="submission" date="2017-11" db="EMBL/GenBank/DDBJ databases">
        <title>Complete genome sequence of Serratia sp. ATCC 39006.</title>
        <authorList>
            <person name="Hampton H.G."/>
            <person name="Jackson S.A."/>
            <person name="Jauregui R."/>
            <person name="Poulter G.T.M."/>
            <person name="Salmond G.P.C."/>
            <person name="Fineran P.C."/>
        </authorList>
    </citation>
    <scope>NUCLEOTIDE SEQUENCE</scope>
    <source>
        <strain evidence="4">ATCC 39006</strain>
    </source>
</reference>
<keyword evidence="1" id="KW-1133">Transmembrane helix</keyword>
<evidence type="ECO:0000313" key="6">
    <source>
        <dbReference type="Proteomes" id="UP000233778"/>
    </source>
</evidence>
<feature type="domain" description="Chlorhexidine efflux transporter" evidence="2">
    <location>
        <begin position="4"/>
        <end position="66"/>
    </location>
</feature>
<evidence type="ECO:0000256" key="1">
    <source>
        <dbReference type="SAM" id="Phobius"/>
    </source>
</evidence>
<reference evidence="4 5" key="1">
    <citation type="journal article" date="2013" name="Genome Announc.">
        <title>Draft genome sequence of Serratia sp. strain ATCC 39006, a model bacterium for analysis of the biosynthesis and regulation of prodigiosin, a carbapenem, and gas vesicles.</title>
        <authorList>
            <person name="Fineran P.C."/>
            <person name="Iglesias Cans M.C."/>
            <person name="Ramsay J.P."/>
            <person name="Wilf N.M."/>
            <person name="Cossyleon D."/>
            <person name="McNeil M.B."/>
            <person name="Williamson N.R."/>
            <person name="Monson R.E."/>
            <person name="Becher S.A."/>
            <person name="Stanton J.A."/>
            <person name="Brugger K."/>
            <person name="Brown S.D."/>
            <person name="Salmond G.P."/>
        </authorList>
    </citation>
    <scope>NUCLEOTIDE SEQUENCE [LARGE SCALE GENOMIC DNA]</scope>
    <source>
        <strain evidence="4">ATCC 39006</strain>
        <strain evidence="5">ATCC 39006 / SC 11482</strain>
    </source>
</reference>
<dbReference type="KEGG" id="sera:Ser39006_020910"/>
<feature type="transmembrane region" description="Helical" evidence="1">
    <location>
        <begin position="82"/>
        <end position="102"/>
    </location>
</feature>
<dbReference type="EMBL" id="CP025084">
    <property type="protein sequence ID" value="AUH06358.1"/>
    <property type="molecule type" value="Genomic_DNA"/>
</dbReference>
<dbReference type="Proteomes" id="UP000017700">
    <property type="component" value="Chromosome"/>
</dbReference>
<proteinExistence type="predicted"/>